<dbReference type="Gene3D" id="3.30.565.10">
    <property type="entry name" value="Histidine kinase-like ATPase, C-terminal domain"/>
    <property type="match status" value="1"/>
</dbReference>
<name>A0ABM7P1R6_9BACT</name>
<dbReference type="InterPro" id="IPR036097">
    <property type="entry name" value="HisK_dim/P_sf"/>
</dbReference>
<dbReference type="EMBL" id="AP024484">
    <property type="protein sequence ID" value="BCS86672.1"/>
    <property type="molecule type" value="Genomic_DNA"/>
</dbReference>
<feature type="transmembrane region" description="Helical" evidence="5">
    <location>
        <begin position="6"/>
        <end position="28"/>
    </location>
</feature>
<protein>
    <recommendedName>
        <fullName evidence="2">histidine kinase</fullName>
        <ecNumber evidence="2">2.7.13.3</ecNumber>
    </recommendedName>
</protein>
<dbReference type="Pfam" id="PF02518">
    <property type="entry name" value="HATPase_c"/>
    <property type="match status" value="1"/>
</dbReference>
<keyword evidence="3" id="KW-0597">Phosphoprotein</keyword>
<dbReference type="SMART" id="SM00388">
    <property type="entry name" value="HisKA"/>
    <property type="match status" value="1"/>
</dbReference>
<feature type="domain" description="Histidine kinase" evidence="6">
    <location>
        <begin position="298"/>
        <end position="519"/>
    </location>
</feature>
<dbReference type="PRINTS" id="PR00344">
    <property type="entry name" value="BCTRLSENSOR"/>
</dbReference>
<dbReference type="InterPro" id="IPR003594">
    <property type="entry name" value="HATPase_dom"/>
</dbReference>
<evidence type="ECO:0000256" key="2">
    <source>
        <dbReference type="ARBA" id="ARBA00012438"/>
    </source>
</evidence>
<proteinExistence type="predicted"/>
<evidence type="ECO:0000313" key="7">
    <source>
        <dbReference type="EMBL" id="BCS86672.1"/>
    </source>
</evidence>
<accession>A0ABM7P1R6</accession>
<keyword evidence="5" id="KW-0812">Transmembrane</keyword>
<dbReference type="SUPFAM" id="SSF55874">
    <property type="entry name" value="ATPase domain of HSP90 chaperone/DNA topoisomerase II/histidine kinase"/>
    <property type="match status" value="1"/>
</dbReference>
<dbReference type="SMART" id="SM00387">
    <property type="entry name" value="HATPase_c"/>
    <property type="match status" value="1"/>
</dbReference>
<keyword evidence="5" id="KW-1133">Transmembrane helix</keyword>
<evidence type="ECO:0000313" key="8">
    <source>
        <dbReference type="Proteomes" id="UP001319045"/>
    </source>
</evidence>
<evidence type="ECO:0000256" key="1">
    <source>
        <dbReference type="ARBA" id="ARBA00000085"/>
    </source>
</evidence>
<evidence type="ECO:0000259" key="6">
    <source>
        <dbReference type="PROSITE" id="PS50109"/>
    </source>
</evidence>
<keyword evidence="5" id="KW-0472">Membrane</keyword>
<evidence type="ECO:0000256" key="5">
    <source>
        <dbReference type="SAM" id="Phobius"/>
    </source>
</evidence>
<dbReference type="Pfam" id="PF00512">
    <property type="entry name" value="HisKA"/>
    <property type="match status" value="1"/>
</dbReference>
<dbReference type="InterPro" id="IPR003661">
    <property type="entry name" value="HisK_dim/P_dom"/>
</dbReference>
<dbReference type="Gene3D" id="1.10.287.130">
    <property type="match status" value="1"/>
</dbReference>
<organism evidence="7 8">
    <name type="scientific">Prevotella herbatica</name>
    <dbReference type="NCBI Taxonomy" id="2801997"/>
    <lineage>
        <taxon>Bacteria</taxon>
        <taxon>Pseudomonadati</taxon>
        <taxon>Bacteroidota</taxon>
        <taxon>Bacteroidia</taxon>
        <taxon>Bacteroidales</taxon>
        <taxon>Prevotellaceae</taxon>
        <taxon>Prevotella</taxon>
    </lineage>
</organism>
<dbReference type="CDD" id="cd00082">
    <property type="entry name" value="HisKA"/>
    <property type="match status" value="1"/>
</dbReference>
<dbReference type="RefSeq" id="WP_207154238.1">
    <property type="nucleotide sequence ID" value="NZ_AP024484.1"/>
</dbReference>
<dbReference type="EC" id="2.7.13.3" evidence="2"/>
<dbReference type="InterPro" id="IPR005467">
    <property type="entry name" value="His_kinase_dom"/>
</dbReference>
<dbReference type="PANTHER" id="PTHR43547">
    <property type="entry name" value="TWO-COMPONENT HISTIDINE KINASE"/>
    <property type="match status" value="1"/>
</dbReference>
<feature type="transmembrane region" description="Helical" evidence="5">
    <location>
        <begin position="260"/>
        <end position="283"/>
    </location>
</feature>
<evidence type="ECO:0000256" key="3">
    <source>
        <dbReference type="ARBA" id="ARBA00022553"/>
    </source>
</evidence>
<dbReference type="InterPro" id="IPR036890">
    <property type="entry name" value="HATPase_C_sf"/>
</dbReference>
<reference evidence="7 8" key="1">
    <citation type="journal article" date="2022" name="Int. J. Syst. Evol. Microbiol.">
        <title>Prevotella herbatica sp. nov., a plant polysaccharide-decomposing anaerobic bacterium isolated from a methanogenic reactor.</title>
        <authorList>
            <person name="Uek A."/>
            <person name="Tonouchi A."/>
            <person name="Kaku N."/>
            <person name="Ueki K."/>
        </authorList>
    </citation>
    <scope>NUCLEOTIDE SEQUENCE [LARGE SCALE GENOMIC DNA]</scope>
    <source>
        <strain evidence="7 8">WR041</strain>
    </source>
</reference>
<gene>
    <name evidence="7" type="primary">rprX</name>
    <name evidence="7" type="ORF">prwr041_25650</name>
</gene>
<sequence length="521" mass="60072">MKKRTIWTIATIMGLSFMGLLFLQLSYIQEMADMKKEQFDESVNRSLYQASRNLELNETLRFLEKDVKETERRSFSQDSVGTRSGKPNDGTFQQSHQYSTVGKDGTVYSSFELKTIATKPSSMPKAMILKTDKNSISEASRSLQEIVKNRYVYQKALLDEVVYSILYSASDKPLKERINFKLLDQDLKAELMNNGINIPYHFTVSTQDGREVYRCPDYTDDGEEYTYSQVLFRNDPQSKMGVVRIHFPDMNSYIFSSVRFMIPSIIFTLVLLLTFIFTIVVIFRSKRYSEIKNDFINNMTHELKTPIASISLAAQMLNDKSVTKSESMMEHLSGVISDESKRLRFLVEKVLQMSMYERKKAVLKKRDIDINEMVESIGNSFSLRVEHTGGKVYTEIEAIDSTIYVDEMHFQNVIFNLLDNAVKYRKPDQPLNVYIKTWNEGKKVCVSIKDNGIGIKKDNLKKVFDKFFRVHTGNVHDVKGFGLGLSYVKKMVDLHEGEIHVDSEFGEGTVFTIKIPFMDQD</sequence>
<comment type="catalytic activity">
    <reaction evidence="1">
        <text>ATP + protein L-histidine = ADP + protein N-phospho-L-histidine.</text>
        <dbReference type="EC" id="2.7.13.3"/>
    </reaction>
</comment>
<dbReference type="PROSITE" id="PS50109">
    <property type="entry name" value="HIS_KIN"/>
    <property type="match status" value="1"/>
</dbReference>
<dbReference type="SUPFAM" id="SSF47384">
    <property type="entry name" value="Homodimeric domain of signal transducing histidine kinase"/>
    <property type="match status" value="1"/>
</dbReference>
<dbReference type="Proteomes" id="UP001319045">
    <property type="component" value="Chromosome"/>
</dbReference>
<feature type="region of interest" description="Disordered" evidence="4">
    <location>
        <begin position="73"/>
        <end position="97"/>
    </location>
</feature>
<dbReference type="PANTHER" id="PTHR43547:SF2">
    <property type="entry name" value="HYBRID SIGNAL TRANSDUCTION HISTIDINE KINASE C"/>
    <property type="match status" value="1"/>
</dbReference>
<evidence type="ECO:0000256" key="4">
    <source>
        <dbReference type="SAM" id="MobiDB-lite"/>
    </source>
</evidence>
<dbReference type="InterPro" id="IPR004358">
    <property type="entry name" value="Sig_transdc_His_kin-like_C"/>
</dbReference>
<keyword evidence="8" id="KW-1185">Reference proteome</keyword>